<comment type="caution">
    <text evidence="2">The sequence shown here is derived from an EMBL/GenBank/DDBJ whole genome shotgun (WGS) entry which is preliminary data.</text>
</comment>
<protein>
    <submittedName>
        <fullName evidence="2">Malto-oligosyltrehalose synthase</fullName>
    </submittedName>
</protein>
<dbReference type="EMBL" id="JARULZ010000002">
    <property type="protein sequence ID" value="MEH0637052.1"/>
    <property type="molecule type" value="Genomic_DNA"/>
</dbReference>
<dbReference type="CDD" id="cd11336">
    <property type="entry name" value="AmyAc_MTSase"/>
    <property type="match status" value="1"/>
</dbReference>
<dbReference type="PANTHER" id="PTHR10357">
    <property type="entry name" value="ALPHA-AMYLASE FAMILY MEMBER"/>
    <property type="match status" value="1"/>
</dbReference>
<dbReference type="InterPro" id="IPR006047">
    <property type="entry name" value="GH13_cat_dom"/>
</dbReference>
<dbReference type="SMART" id="SM00642">
    <property type="entry name" value="Aamy"/>
    <property type="match status" value="1"/>
</dbReference>
<name>A0ABU8ATY7_9ACTN</name>
<accession>A0ABU8ATY7</accession>
<feature type="domain" description="Glycosyl hydrolase family 13 catalytic" evidence="1">
    <location>
        <begin position="3"/>
        <end position="683"/>
    </location>
</feature>
<dbReference type="Gene3D" id="1.10.10.470">
    <property type="entry name" value="Maltooligosyl trehalose synthase, domain 4"/>
    <property type="match status" value="1"/>
</dbReference>
<dbReference type="InterPro" id="IPR013797">
    <property type="entry name" value="Maltooligo_trehalose_synth_4"/>
</dbReference>
<evidence type="ECO:0000313" key="3">
    <source>
        <dbReference type="Proteomes" id="UP001310290"/>
    </source>
</evidence>
<reference evidence="2" key="1">
    <citation type="submission" date="2023-04" db="EMBL/GenBank/DDBJ databases">
        <title>Genomic diversity of scab-causing Streptomyces spp. in the province of Quebec, Canada.</title>
        <authorList>
            <person name="Biessy A."/>
            <person name="Cadieux M."/>
            <person name="Ciotola M."/>
            <person name="Filion M."/>
        </authorList>
    </citation>
    <scope>NUCLEOTIDE SEQUENCE</scope>
    <source>
        <strain evidence="2">B21-115</strain>
    </source>
</reference>
<dbReference type="PANTHER" id="PTHR10357:SF216">
    <property type="entry name" value="MALTOOLIGOSYL TREHALOSE SYNTHASE-RELATED"/>
    <property type="match status" value="1"/>
</dbReference>
<keyword evidence="3" id="KW-1185">Reference proteome</keyword>
<dbReference type="Gene3D" id="3.30.1590.10">
    <property type="entry name" value="Maltooligosyl trehalose synthase, domain 2"/>
    <property type="match status" value="1"/>
</dbReference>
<dbReference type="Pfam" id="PF00128">
    <property type="entry name" value="Alpha-amylase"/>
    <property type="match status" value="1"/>
</dbReference>
<dbReference type="SUPFAM" id="SSF51445">
    <property type="entry name" value="(Trans)glycosidases"/>
    <property type="match status" value="1"/>
</dbReference>
<dbReference type="NCBIfam" id="TIGR02401">
    <property type="entry name" value="trehalose_TreY"/>
    <property type="match status" value="1"/>
</dbReference>
<dbReference type="RefSeq" id="WP_334660145.1">
    <property type="nucleotide sequence ID" value="NZ_JARULZ010000002.1"/>
</dbReference>
<dbReference type="Gene3D" id="1.10.150.200">
    <property type="entry name" value="Maltooligosyl trehalose synthase, domain 3"/>
    <property type="match status" value="1"/>
</dbReference>
<gene>
    <name evidence="2" type="primary">treY</name>
    <name evidence="2" type="ORF">QBA35_27645</name>
</gene>
<dbReference type="InterPro" id="IPR012767">
    <property type="entry name" value="Trehalose_TreY"/>
</dbReference>
<organism evidence="2 3">
    <name type="scientific">Streptomyces bottropensis</name>
    <dbReference type="NCBI Taxonomy" id="42235"/>
    <lineage>
        <taxon>Bacteria</taxon>
        <taxon>Bacillati</taxon>
        <taxon>Actinomycetota</taxon>
        <taxon>Actinomycetes</taxon>
        <taxon>Kitasatosporales</taxon>
        <taxon>Streptomycetaceae</taxon>
        <taxon>Streptomyces</taxon>
    </lineage>
</organism>
<dbReference type="Proteomes" id="UP001310290">
    <property type="component" value="Unassembled WGS sequence"/>
</dbReference>
<dbReference type="InterPro" id="IPR017853">
    <property type="entry name" value="GH"/>
</dbReference>
<evidence type="ECO:0000313" key="2">
    <source>
        <dbReference type="EMBL" id="MEH0637052.1"/>
    </source>
</evidence>
<sequence length="782" mass="85463">MTSVVPAATYRIQLQPGFPFAAAAAAVPYIASLGVSHLHLSPVLEAVPGSAHGYDVVDHGRVREELGGEEGLRALARTAREHGLGLVVDIVPNHMAMAPRHNRALWEVLREGPESAYARWFDIDWEAQGGRVLLPVLGGPLGAEIDRFVVDGRELRYYDHVFPLREGTEKLPLPQLLDAQCYRPVWWRLARTELNYRRFFSISELIGVRVEEPDVFDATHAMILRLLEEGVVDGLRVDHPDGLADPDAYLRRLHGATGGRWTVVEKILADGEPLPAAWPVAGTTGYDALRHVDGLFTDPAGADELLDRYRRFTAAQTDRGGDWESTVRRAAYRVLTHELVAEVERLTRVAHRLCERSPLLALRDQAPWALRTALCELLARMEVYRPYTSEDASLVVTEEAAAEARALFVVPEEARSVDAVRDLVLGRAGDGPEHAEFRARFAQTSSALRAKSVEDTAFYRYVPLLSANEVGGDPGSPAVSAEDFHAYCARVQRDWPATGTVLSTHDTKRSADVRAAIAVLAQCPQRWGDVLAEVTGAGDGAGAGVPDPQLAWAAWQTAFGLGPADGDRLRDALLKHVREAGLHTSWTEQNPAYEEAVAQFVARGPAVDTRVAALREELEPYVRANRLGAALVQLTMPGVPDLYQGTEDEYRALVDPDNRRPFASRDAGPDASEKFRLTSAALRLRARRPEVFGDAATYVPLSADGPGAGHCVAFARSGEVVTAVTRLSLRLAEAGGWRDTRLTLPEGRWAEVLGGEREFTGDVRVADLFGTLPVALLERVGA</sequence>
<proteinExistence type="predicted"/>
<evidence type="ECO:0000259" key="1">
    <source>
        <dbReference type="SMART" id="SM00642"/>
    </source>
</evidence>
<dbReference type="Gene3D" id="3.20.20.80">
    <property type="entry name" value="Glycosidases"/>
    <property type="match status" value="1"/>
</dbReference>